<name>A0A6A0B5T6_9LACT</name>
<feature type="compositionally biased region" description="Basic residues" evidence="1">
    <location>
        <begin position="15"/>
        <end position="33"/>
    </location>
</feature>
<dbReference type="AlphaFoldDB" id="A0A6A0B5T6"/>
<reference evidence="2 3" key="1">
    <citation type="submission" date="2020-02" db="EMBL/GenBank/DDBJ databases">
        <title>Draft genome sequence of Lactococcus sp. Hs20B0-1.</title>
        <authorList>
            <person name="Noda S."/>
            <person name="Yuki M."/>
            <person name="Ohkuma M."/>
        </authorList>
    </citation>
    <scope>NUCLEOTIDE SEQUENCE [LARGE SCALE GENOMIC DNA]</scope>
    <source>
        <strain evidence="2 3">Hs20B0-1</strain>
    </source>
</reference>
<gene>
    <name evidence="2" type="ORF">Hs20B_02760</name>
</gene>
<protein>
    <submittedName>
        <fullName evidence="2">Uncharacterized protein</fullName>
    </submittedName>
</protein>
<sequence>MTSTSDREAILLALRKKKRQNKNQLKKFVKSKNGKGSGIYTRSRKNDKGYDLIVKKDEETKK</sequence>
<evidence type="ECO:0000313" key="3">
    <source>
        <dbReference type="Proteomes" id="UP000475928"/>
    </source>
</evidence>
<proteinExistence type="predicted"/>
<evidence type="ECO:0000256" key="1">
    <source>
        <dbReference type="SAM" id="MobiDB-lite"/>
    </source>
</evidence>
<keyword evidence="3" id="KW-1185">Reference proteome</keyword>
<feature type="region of interest" description="Disordered" evidence="1">
    <location>
        <begin position="15"/>
        <end position="45"/>
    </location>
</feature>
<dbReference type="RefSeq" id="WP_172354864.1">
    <property type="nucleotide sequence ID" value="NZ_BLLH01000001.1"/>
</dbReference>
<accession>A0A6A0B5T6</accession>
<evidence type="ECO:0000313" key="2">
    <source>
        <dbReference type="EMBL" id="GFH39878.1"/>
    </source>
</evidence>
<organism evidence="2 3">
    <name type="scientific">Pseudolactococcus insecticola</name>
    <dbReference type="NCBI Taxonomy" id="2709158"/>
    <lineage>
        <taxon>Bacteria</taxon>
        <taxon>Bacillati</taxon>
        <taxon>Bacillota</taxon>
        <taxon>Bacilli</taxon>
        <taxon>Lactobacillales</taxon>
        <taxon>Streptococcaceae</taxon>
        <taxon>Pseudolactococcus</taxon>
    </lineage>
</organism>
<comment type="caution">
    <text evidence="2">The sequence shown here is derived from an EMBL/GenBank/DDBJ whole genome shotgun (WGS) entry which is preliminary data.</text>
</comment>
<dbReference type="Proteomes" id="UP000475928">
    <property type="component" value="Unassembled WGS sequence"/>
</dbReference>
<dbReference type="EMBL" id="BLLH01000001">
    <property type="protein sequence ID" value="GFH39878.1"/>
    <property type="molecule type" value="Genomic_DNA"/>
</dbReference>